<comment type="caution">
    <text evidence="7">Lacks conserved residue(s) required for the propagation of feature annotation.</text>
</comment>
<evidence type="ECO:0000256" key="1">
    <source>
        <dbReference type="ARBA" id="ARBA00000188"/>
    </source>
</evidence>
<dbReference type="Proteomes" id="UP000198668">
    <property type="component" value="Unassembled WGS sequence"/>
</dbReference>
<evidence type="ECO:0000256" key="4">
    <source>
        <dbReference type="ARBA" id="ARBA00011989"/>
    </source>
</evidence>
<dbReference type="FunFam" id="3.40.50.720:FF:000924">
    <property type="entry name" value="GDP-mannose 4,6 dehydratase"/>
    <property type="match status" value="1"/>
</dbReference>
<comment type="function">
    <text evidence="6 7">Catalyzes the conversion of GDP-D-mannose to GDP-4-dehydro-6-deoxy-D-mannose.</text>
</comment>
<proteinExistence type="inferred from homology"/>
<evidence type="ECO:0000256" key="5">
    <source>
        <dbReference type="ARBA" id="ARBA00023239"/>
    </source>
</evidence>
<comment type="cofactor">
    <cofactor evidence="2 7">
        <name>NADP(+)</name>
        <dbReference type="ChEBI" id="CHEBI:58349"/>
    </cofactor>
</comment>
<dbReference type="InterPro" id="IPR006368">
    <property type="entry name" value="GDP_Man_deHydtase"/>
</dbReference>
<evidence type="ECO:0000256" key="2">
    <source>
        <dbReference type="ARBA" id="ARBA00001937"/>
    </source>
</evidence>
<keyword evidence="5 7" id="KW-0456">Lyase</keyword>
<dbReference type="Pfam" id="PF16363">
    <property type="entry name" value="GDP_Man_Dehyd"/>
    <property type="match status" value="1"/>
</dbReference>
<comment type="catalytic activity">
    <reaction evidence="1 7">
        <text>GDP-alpha-D-mannose = GDP-4-dehydro-alpha-D-rhamnose + H2O</text>
        <dbReference type="Rhea" id="RHEA:23820"/>
        <dbReference type="ChEBI" id="CHEBI:15377"/>
        <dbReference type="ChEBI" id="CHEBI:57527"/>
        <dbReference type="ChEBI" id="CHEBI:57964"/>
        <dbReference type="EC" id="4.2.1.47"/>
    </reaction>
</comment>
<feature type="domain" description="NAD(P)-binding" evidence="8">
    <location>
        <begin position="6"/>
        <end position="332"/>
    </location>
</feature>
<evidence type="ECO:0000256" key="3">
    <source>
        <dbReference type="ARBA" id="ARBA00009263"/>
    </source>
</evidence>
<evidence type="ECO:0000313" key="9">
    <source>
        <dbReference type="EMBL" id="SFH87563.1"/>
    </source>
</evidence>
<dbReference type="Gene3D" id="3.90.25.10">
    <property type="entry name" value="UDP-galactose 4-epimerase, domain 1"/>
    <property type="match status" value="1"/>
</dbReference>
<accession>A0A1I3DLK7</accession>
<dbReference type="EMBL" id="FOQE01000043">
    <property type="protein sequence ID" value="SFH87563.1"/>
    <property type="molecule type" value="Genomic_DNA"/>
</dbReference>
<name>A0A1I3DLK7_9LACT</name>
<dbReference type="GO" id="GO:0070401">
    <property type="term" value="F:NADP+ binding"/>
    <property type="evidence" value="ECO:0007669"/>
    <property type="project" value="UniProtKB-UniRule"/>
</dbReference>
<dbReference type="RefSeq" id="WP_092093502.1">
    <property type="nucleotide sequence ID" value="NZ_FOQE01000043.1"/>
</dbReference>
<sequence length="349" mass="39931">MNKIALITGVTGQDGSYLAEFLLEKGYEVHGIERRSSTERHERIEALSLNERFHLHYGDLSDSLSIHRIISKVQPDEIYNLGAQSHVQVSFEVPEYTADVDAVGTLRILEAVHQLGLEEKTRIYQASTSELFGKVQEVPQKETTPFYPYSPYAVAKQYAFWIVRNYREAYNMFAVNGILFNHESERRGETFVTRKITLAASRIAKGIQEKLYLGNLDSLRDWGYARDYVQCMWLMLQHDEPEDFVIATGEQYSVRDFSTLAFKHAGIELVWEGEGVNEKGIDKATGKVLIEVSPDFFRPTDVVTLLGDPTKAKELLKWDPRQTSFEELVGIMMEHDLKLAENEKVRKGL</sequence>
<dbReference type="GO" id="GO:0008446">
    <property type="term" value="F:GDP-mannose 4,6-dehydratase activity"/>
    <property type="evidence" value="ECO:0007669"/>
    <property type="project" value="UniProtKB-UniRule"/>
</dbReference>
<comment type="similarity">
    <text evidence="3 7">Belongs to the NAD(P)-dependent epimerase/dehydratase family. GDP-mannose 4,6-dehydratase subfamily.</text>
</comment>
<reference evidence="9 10" key="1">
    <citation type="submission" date="2016-10" db="EMBL/GenBank/DDBJ databases">
        <authorList>
            <person name="de Groot N.N."/>
        </authorList>
    </citation>
    <scope>NUCLEOTIDE SEQUENCE [LARGE SCALE GENOMIC DNA]</scope>
    <source>
        <strain evidence="9 10">DSM 27630</strain>
    </source>
</reference>
<dbReference type="HAMAP" id="MF_00955">
    <property type="entry name" value="GDP_Man_dehydratase"/>
    <property type="match status" value="1"/>
</dbReference>
<dbReference type="Gene3D" id="3.40.50.720">
    <property type="entry name" value="NAD(P)-binding Rossmann-like Domain"/>
    <property type="match status" value="1"/>
</dbReference>
<dbReference type="InterPro" id="IPR016040">
    <property type="entry name" value="NAD(P)-bd_dom"/>
</dbReference>
<protein>
    <recommendedName>
        <fullName evidence="4 7">GDP-mannose 4,6-dehydratase</fullName>
        <ecNumber evidence="4 7">4.2.1.47</ecNumber>
    </recommendedName>
    <alternativeName>
        <fullName evidence="7">GDP-D-mannose dehydratase</fullName>
    </alternativeName>
</protein>
<evidence type="ECO:0000259" key="8">
    <source>
        <dbReference type="Pfam" id="PF16363"/>
    </source>
</evidence>
<evidence type="ECO:0000256" key="6">
    <source>
        <dbReference type="ARBA" id="ARBA00059383"/>
    </source>
</evidence>
<dbReference type="PANTHER" id="PTHR43715:SF1">
    <property type="entry name" value="GDP-MANNOSE 4,6 DEHYDRATASE"/>
    <property type="match status" value="1"/>
</dbReference>
<keyword evidence="7" id="KW-0521">NADP</keyword>
<organism evidence="9 10">
    <name type="scientific">Pisciglobus halotolerans</name>
    <dbReference type="NCBI Taxonomy" id="745365"/>
    <lineage>
        <taxon>Bacteria</taxon>
        <taxon>Bacillati</taxon>
        <taxon>Bacillota</taxon>
        <taxon>Bacilli</taxon>
        <taxon>Lactobacillales</taxon>
        <taxon>Carnobacteriaceae</taxon>
    </lineage>
</organism>
<dbReference type="AlphaFoldDB" id="A0A1I3DLK7"/>
<evidence type="ECO:0000313" key="10">
    <source>
        <dbReference type="Proteomes" id="UP000198668"/>
    </source>
</evidence>
<evidence type="ECO:0000256" key="7">
    <source>
        <dbReference type="HAMAP-Rule" id="MF_00955"/>
    </source>
</evidence>
<dbReference type="OrthoDB" id="9811743at2"/>
<dbReference type="NCBIfam" id="TIGR01472">
    <property type="entry name" value="gmd"/>
    <property type="match status" value="1"/>
</dbReference>
<dbReference type="InterPro" id="IPR036291">
    <property type="entry name" value="NAD(P)-bd_dom_sf"/>
</dbReference>
<dbReference type="CDD" id="cd05260">
    <property type="entry name" value="GDP_MD_SDR_e"/>
    <property type="match status" value="1"/>
</dbReference>
<dbReference type="GO" id="GO:0042351">
    <property type="term" value="P:'de novo' GDP-L-fucose biosynthetic process"/>
    <property type="evidence" value="ECO:0007669"/>
    <property type="project" value="TreeGrafter"/>
</dbReference>
<dbReference type="SUPFAM" id="SSF51735">
    <property type="entry name" value="NAD(P)-binding Rossmann-fold domains"/>
    <property type="match status" value="1"/>
</dbReference>
<keyword evidence="10" id="KW-1185">Reference proteome</keyword>
<dbReference type="EC" id="4.2.1.47" evidence="4 7"/>
<gene>
    <name evidence="7" type="primary">gmd</name>
    <name evidence="9" type="ORF">SAMN04489868_1433</name>
</gene>
<dbReference type="PANTHER" id="PTHR43715">
    <property type="entry name" value="GDP-MANNOSE 4,6-DEHYDRATASE"/>
    <property type="match status" value="1"/>
</dbReference>